<sequence>MPHTRSVRVWDIVLSIVLMLAMFAVAAFALIFALFLPMVSDGCGIDCNVDQIQVGFMLALLLPPLLITAATVTTIVLLVKRRLAYWVPLAGIGAVVVSGVAGSAIAMLAVPSFFS</sequence>
<reference evidence="3" key="1">
    <citation type="journal article" date="2019" name="Int. J. Syst. Evol. Microbiol.">
        <title>The Global Catalogue of Microorganisms (GCM) 10K type strain sequencing project: providing services to taxonomists for standard genome sequencing and annotation.</title>
        <authorList>
            <consortium name="The Broad Institute Genomics Platform"/>
            <consortium name="The Broad Institute Genome Sequencing Center for Infectious Disease"/>
            <person name="Wu L."/>
            <person name="Ma J."/>
        </authorList>
    </citation>
    <scope>NUCLEOTIDE SEQUENCE [LARGE SCALE GENOMIC DNA]</scope>
    <source>
        <strain evidence="3">JCM 17021</strain>
    </source>
</reference>
<evidence type="ECO:0000313" key="2">
    <source>
        <dbReference type="EMBL" id="GAA3868920.1"/>
    </source>
</evidence>
<evidence type="ECO:0000313" key="3">
    <source>
        <dbReference type="Proteomes" id="UP001501803"/>
    </source>
</evidence>
<keyword evidence="1" id="KW-0812">Transmembrane</keyword>
<keyword evidence="1" id="KW-0472">Membrane</keyword>
<evidence type="ECO:0008006" key="4">
    <source>
        <dbReference type="Google" id="ProtNLM"/>
    </source>
</evidence>
<organism evidence="2 3">
    <name type="scientific">Leifsonia kafniensis</name>
    <dbReference type="NCBI Taxonomy" id="475957"/>
    <lineage>
        <taxon>Bacteria</taxon>
        <taxon>Bacillati</taxon>
        <taxon>Actinomycetota</taxon>
        <taxon>Actinomycetes</taxon>
        <taxon>Micrococcales</taxon>
        <taxon>Microbacteriaceae</taxon>
        <taxon>Leifsonia</taxon>
    </lineage>
</organism>
<feature type="transmembrane region" description="Helical" evidence="1">
    <location>
        <begin position="86"/>
        <end position="110"/>
    </location>
</feature>
<keyword evidence="3" id="KW-1185">Reference proteome</keyword>
<feature type="transmembrane region" description="Helical" evidence="1">
    <location>
        <begin position="12"/>
        <end position="36"/>
    </location>
</feature>
<protein>
    <recommendedName>
        <fullName evidence="4">Integral membrane protein</fullName>
    </recommendedName>
</protein>
<feature type="transmembrane region" description="Helical" evidence="1">
    <location>
        <begin position="56"/>
        <end position="79"/>
    </location>
</feature>
<accession>A0ABP7K9R1</accession>
<keyword evidence="1" id="KW-1133">Transmembrane helix</keyword>
<gene>
    <name evidence="2" type="ORF">GCM10022381_10310</name>
</gene>
<proteinExistence type="predicted"/>
<dbReference type="Proteomes" id="UP001501803">
    <property type="component" value="Unassembled WGS sequence"/>
</dbReference>
<dbReference type="EMBL" id="BAABCN010000002">
    <property type="protein sequence ID" value="GAA3868920.1"/>
    <property type="molecule type" value="Genomic_DNA"/>
</dbReference>
<evidence type="ECO:0000256" key="1">
    <source>
        <dbReference type="SAM" id="Phobius"/>
    </source>
</evidence>
<name>A0ABP7K9R1_9MICO</name>
<comment type="caution">
    <text evidence="2">The sequence shown here is derived from an EMBL/GenBank/DDBJ whole genome shotgun (WGS) entry which is preliminary data.</text>
</comment>
<dbReference type="RefSeq" id="WP_345062961.1">
    <property type="nucleotide sequence ID" value="NZ_BAABCN010000002.1"/>
</dbReference>